<accession>A0A9D9DVA6</accession>
<dbReference type="EMBL" id="JADIMX010000090">
    <property type="protein sequence ID" value="MBO8434634.1"/>
    <property type="molecule type" value="Genomic_DNA"/>
</dbReference>
<evidence type="ECO:0000313" key="2">
    <source>
        <dbReference type="Proteomes" id="UP000823611"/>
    </source>
</evidence>
<proteinExistence type="predicted"/>
<reference evidence="1" key="1">
    <citation type="submission" date="2020-10" db="EMBL/GenBank/DDBJ databases">
        <authorList>
            <person name="Gilroy R."/>
        </authorList>
    </citation>
    <scope>NUCLEOTIDE SEQUENCE</scope>
    <source>
        <strain evidence="1">F6-4510</strain>
    </source>
</reference>
<comment type="caution">
    <text evidence="1">The sequence shown here is derived from an EMBL/GenBank/DDBJ whole genome shotgun (WGS) entry which is preliminary data.</text>
</comment>
<name>A0A9D9DVA6_9FIRM</name>
<dbReference type="Pfam" id="PF18988">
    <property type="entry name" value="DUF5721"/>
    <property type="match status" value="1"/>
</dbReference>
<dbReference type="InterPro" id="IPR043779">
    <property type="entry name" value="DUF5721"/>
</dbReference>
<gene>
    <name evidence="1" type="ORF">IAC55_04850</name>
</gene>
<reference evidence="1" key="2">
    <citation type="journal article" date="2021" name="PeerJ">
        <title>Extensive microbial diversity within the chicken gut microbiome revealed by metagenomics and culture.</title>
        <authorList>
            <person name="Gilroy R."/>
            <person name="Ravi A."/>
            <person name="Getino M."/>
            <person name="Pursley I."/>
            <person name="Horton D.L."/>
            <person name="Alikhan N.F."/>
            <person name="Baker D."/>
            <person name="Gharbi K."/>
            <person name="Hall N."/>
            <person name="Watson M."/>
            <person name="Adriaenssens E.M."/>
            <person name="Foster-Nyarko E."/>
            <person name="Jarju S."/>
            <person name="Secka A."/>
            <person name="Antonio M."/>
            <person name="Oren A."/>
            <person name="Chaudhuri R.R."/>
            <person name="La Ragione R."/>
            <person name="Hildebrand F."/>
            <person name="Pallen M.J."/>
        </authorList>
    </citation>
    <scope>NUCLEOTIDE SEQUENCE</scope>
    <source>
        <strain evidence="1">F6-4510</strain>
    </source>
</reference>
<sequence>MTSFYIENTKNFMAGLLKSDMFDSFEVRSFIATTFTTFEIHCDYNKDFFTDVIEEEREKRKICLWKDIKHYAFDIIKGNKLPKSIKVVFSANDELRKSVYENSSAMFMNVIFDDGELKVITGFSTKEFTLDKSGEYEWDSYVENFLKNNNIIIRK</sequence>
<dbReference type="Proteomes" id="UP000823611">
    <property type="component" value="Unassembled WGS sequence"/>
</dbReference>
<dbReference type="AlphaFoldDB" id="A0A9D9DVA6"/>
<organism evidence="1 2">
    <name type="scientific">Candidatus Fimicola merdigallinarum</name>
    <dbReference type="NCBI Taxonomy" id="2840819"/>
    <lineage>
        <taxon>Bacteria</taxon>
        <taxon>Bacillati</taxon>
        <taxon>Bacillota</taxon>
        <taxon>Clostridia</taxon>
        <taxon>Lachnospirales</taxon>
        <taxon>Lachnospiraceae</taxon>
        <taxon>Lachnospiraceae incertae sedis</taxon>
        <taxon>Candidatus Fimicola</taxon>
    </lineage>
</organism>
<evidence type="ECO:0000313" key="1">
    <source>
        <dbReference type="EMBL" id="MBO8434634.1"/>
    </source>
</evidence>
<protein>
    <submittedName>
        <fullName evidence="1">Uncharacterized protein</fullName>
    </submittedName>
</protein>